<feature type="transmembrane region" description="Helical" evidence="2">
    <location>
        <begin position="106"/>
        <end position="126"/>
    </location>
</feature>
<evidence type="ECO:0000313" key="4">
    <source>
        <dbReference type="Proteomes" id="UP000593574"/>
    </source>
</evidence>
<reference evidence="3 4" key="1">
    <citation type="journal article" date="2019" name="Genome Biol. Evol.">
        <title>Insights into the evolution of the New World diploid cottons (Gossypium, subgenus Houzingenia) based on genome sequencing.</title>
        <authorList>
            <person name="Grover C.E."/>
            <person name="Arick M.A. 2nd"/>
            <person name="Thrash A."/>
            <person name="Conover J.L."/>
            <person name="Sanders W.S."/>
            <person name="Peterson D.G."/>
            <person name="Frelichowski J.E."/>
            <person name="Scheffler J.A."/>
            <person name="Scheffler B.E."/>
            <person name="Wendel J.F."/>
        </authorList>
    </citation>
    <scope>NUCLEOTIDE SEQUENCE [LARGE SCALE GENOMIC DNA]</scope>
    <source>
        <strain evidence="3">4</strain>
        <tissue evidence="3">Leaf</tissue>
    </source>
</reference>
<comment type="caution">
    <text evidence="3">The sequence shown here is derived from an EMBL/GenBank/DDBJ whole genome shotgun (WGS) entry which is preliminary data.</text>
</comment>
<keyword evidence="2" id="KW-0472">Membrane</keyword>
<keyword evidence="2" id="KW-1133">Transmembrane helix</keyword>
<feature type="region of interest" description="Disordered" evidence="1">
    <location>
        <begin position="62"/>
        <end position="98"/>
    </location>
</feature>
<feature type="region of interest" description="Disordered" evidence="1">
    <location>
        <begin position="1"/>
        <end position="20"/>
    </location>
</feature>
<sequence length="166" mass="17892">DDDNGADGRPSVSSLLLESEEKIRDQTFDEKANTVTISVVCCNPEKVRDKLRCKVGFSIESIEIKPPPKSPGRRASSLPKPPEAPANLLPKPPETPVSSPLTAGQFMIGGAAAATSIVIRAMVIVLSNKTHKPAQSYEVVTWLLRDASSNILLLFFPEEQKSSAPL</sequence>
<feature type="compositionally biased region" description="Pro residues" evidence="1">
    <location>
        <begin position="79"/>
        <end position="95"/>
    </location>
</feature>
<evidence type="ECO:0000256" key="2">
    <source>
        <dbReference type="SAM" id="Phobius"/>
    </source>
</evidence>
<accession>A0A7J9A910</accession>
<organism evidence="3 4">
    <name type="scientific">Gossypium laxum</name>
    <dbReference type="NCBI Taxonomy" id="34288"/>
    <lineage>
        <taxon>Eukaryota</taxon>
        <taxon>Viridiplantae</taxon>
        <taxon>Streptophyta</taxon>
        <taxon>Embryophyta</taxon>
        <taxon>Tracheophyta</taxon>
        <taxon>Spermatophyta</taxon>
        <taxon>Magnoliopsida</taxon>
        <taxon>eudicotyledons</taxon>
        <taxon>Gunneridae</taxon>
        <taxon>Pentapetalae</taxon>
        <taxon>rosids</taxon>
        <taxon>malvids</taxon>
        <taxon>Malvales</taxon>
        <taxon>Malvaceae</taxon>
        <taxon>Malvoideae</taxon>
        <taxon>Gossypium</taxon>
    </lineage>
</organism>
<evidence type="ECO:0000313" key="3">
    <source>
        <dbReference type="EMBL" id="MBA0720470.1"/>
    </source>
</evidence>
<dbReference type="AlphaFoldDB" id="A0A7J9A910"/>
<dbReference type="EMBL" id="JABEZV010000009">
    <property type="protein sequence ID" value="MBA0720470.1"/>
    <property type="molecule type" value="Genomic_DNA"/>
</dbReference>
<keyword evidence="2" id="KW-0812">Transmembrane</keyword>
<proteinExistence type="predicted"/>
<dbReference type="PANTHER" id="PTHR47005:SF5">
    <property type="entry name" value="HEAVY METAL TRANSPORT_DETOXIFICATION SUPERFAMILY PROTEIN"/>
    <property type="match status" value="1"/>
</dbReference>
<dbReference type="PANTHER" id="PTHR47005">
    <property type="entry name" value="HEAVY METAL TRANSPORT/DETOXIFICATION SUPERFAMILY PROTEIN"/>
    <property type="match status" value="1"/>
</dbReference>
<keyword evidence="4" id="KW-1185">Reference proteome</keyword>
<name>A0A7J9A910_9ROSI</name>
<feature type="non-terminal residue" evidence="3">
    <location>
        <position position="1"/>
    </location>
</feature>
<gene>
    <name evidence="3" type="ORF">Golax_008090</name>
</gene>
<feature type="non-terminal residue" evidence="3">
    <location>
        <position position="166"/>
    </location>
</feature>
<protein>
    <submittedName>
        <fullName evidence="3">Uncharacterized protein</fullName>
    </submittedName>
</protein>
<evidence type="ECO:0000256" key="1">
    <source>
        <dbReference type="SAM" id="MobiDB-lite"/>
    </source>
</evidence>
<dbReference type="Proteomes" id="UP000593574">
    <property type="component" value="Unassembled WGS sequence"/>
</dbReference>